<gene>
    <name evidence="4" type="ORF">Ccrd_016625</name>
</gene>
<dbReference type="Gramene" id="KVI05002">
    <property type="protein sequence ID" value="KVI05002"/>
    <property type="gene ID" value="Ccrd_016625"/>
</dbReference>
<dbReference type="SUPFAM" id="SSF57997">
    <property type="entry name" value="Tropomyosin"/>
    <property type="match status" value="1"/>
</dbReference>
<dbReference type="Proteomes" id="UP000243975">
    <property type="component" value="Unassembled WGS sequence"/>
</dbReference>
<feature type="coiled-coil region" evidence="1">
    <location>
        <begin position="1055"/>
        <end position="1110"/>
    </location>
</feature>
<feature type="coiled-coil region" evidence="1">
    <location>
        <begin position="1154"/>
        <end position="1227"/>
    </location>
</feature>
<accession>A0A103Y9I4</accession>
<evidence type="ECO:0000259" key="3">
    <source>
        <dbReference type="PROSITE" id="PS51840"/>
    </source>
</evidence>
<evidence type="ECO:0000313" key="4">
    <source>
        <dbReference type="EMBL" id="KVI05002.1"/>
    </source>
</evidence>
<keyword evidence="5" id="KW-1185">Reference proteome</keyword>
<protein>
    <submittedName>
        <fullName evidence="4">EEIG1/EHBP1 N-terminal domain-containing protein</fullName>
    </submittedName>
</protein>
<name>A0A103Y9I4_CYNCS</name>
<proteinExistence type="predicted"/>
<dbReference type="EMBL" id="LEKV01001891">
    <property type="protein sequence ID" value="KVI05002.1"/>
    <property type="molecule type" value="Genomic_DNA"/>
</dbReference>
<feature type="region of interest" description="Disordered" evidence="2">
    <location>
        <begin position="173"/>
        <end position="224"/>
    </location>
</feature>
<evidence type="ECO:0000256" key="1">
    <source>
        <dbReference type="SAM" id="Coils"/>
    </source>
</evidence>
<feature type="coiled-coil region" evidence="1">
    <location>
        <begin position="851"/>
        <end position="1022"/>
    </location>
</feature>
<feature type="coiled-coil region" evidence="1">
    <location>
        <begin position="1312"/>
        <end position="1439"/>
    </location>
</feature>
<keyword evidence="1" id="KW-0175">Coiled coil</keyword>
<dbReference type="PANTHER" id="PTHR47270:SF8">
    <property type="entry name" value="NT-TYPE C2 DOMAIN-CONTAINING PROTEIN"/>
    <property type="match status" value="1"/>
</dbReference>
<dbReference type="OMA" id="CKWTETW"/>
<organism evidence="4 5">
    <name type="scientific">Cynara cardunculus var. scolymus</name>
    <name type="common">Globe artichoke</name>
    <name type="synonym">Cynara scolymus</name>
    <dbReference type="NCBI Taxonomy" id="59895"/>
    <lineage>
        <taxon>Eukaryota</taxon>
        <taxon>Viridiplantae</taxon>
        <taxon>Streptophyta</taxon>
        <taxon>Embryophyta</taxon>
        <taxon>Tracheophyta</taxon>
        <taxon>Spermatophyta</taxon>
        <taxon>Magnoliopsida</taxon>
        <taxon>eudicotyledons</taxon>
        <taxon>Gunneridae</taxon>
        <taxon>Pentapetalae</taxon>
        <taxon>asterids</taxon>
        <taxon>campanulids</taxon>
        <taxon>Asterales</taxon>
        <taxon>Asteraceae</taxon>
        <taxon>Carduoideae</taxon>
        <taxon>Cardueae</taxon>
        <taxon>Carduinae</taxon>
        <taxon>Cynara</taxon>
    </lineage>
</organism>
<evidence type="ECO:0000313" key="5">
    <source>
        <dbReference type="Proteomes" id="UP000243975"/>
    </source>
</evidence>
<feature type="compositionally biased region" description="Polar residues" evidence="2">
    <location>
        <begin position="193"/>
        <end position="207"/>
    </location>
</feature>
<feature type="coiled-coil region" evidence="1">
    <location>
        <begin position="1484"/>
        <end position="1561"/>
    </location>
</feature>
<evidence type="ECO:0000256" key="2">
    <source>
        <dbReference type="SAM" id="MobiDB-lite"/>
    </source>
</evidence>
<dbReference type="PANTHER" id="PTHR47270">
    <property type="entry name" value="PROTEIN MLP1-LIKE"/>
    <property type="match status" value="1"/>
</dbReference>
<comment type="caution">
    <text evidence="4">The sequence shown here is derived from an EMBL/GenBank/DDBJ whole genome shotgun (WGS) entry which is preliminary data.</text>
</comment>
<dbReference type="Pfam" id="PF10358">
    <property type="entry name" value="NT-C2"/>
    <property type="match status" value="1"/>
</dbReference>
<feature type="region of interest" description="Disordered" evidence="2">
    <location>
        <begin position="1"/>
        <end position="25"/>
    </location>
</feature>
<dbReference type="Gene3D" id="1.10.287.1490">
    <property type="match status" value="2"/>
</dbReference>
<feature type="coiled-coil region" evidence="1">
    <location>
        <begin position="620"/>
        <end position="661"/>
    </location>
</feature>
<dbReference type="InterPro" id="IPR019448">
    <property type="entry name" value="NT-C2"/>
</dbReference>
<reference evidence="4 5" key="1">
    <citation type="journal article" date="2016" name="Sci. Rep.">
        <title>The genome sequence of the outbreeding globe artichoke constructed de novo incorporating a phase-aware low-pass sequencing strategy of F1 progeny.</title>
        <authorList>
            <person name="Scaglione D."/>
            <person name="Reyes-Chin-Wo S."/>
            <person name="Acquadro A."/>
            <person name="Froenicke L."/>
            <person name="Portis E."/>
            <person name="Beitel C."/>
            <person name="Tirone M."/>
            <person name="Mauro R."/>
            <person name="Lo Monaco A."/>
            <person name="Mauromicale G."/>
            <person name="Faccioli P."/>
            <person name="Cattivelli L."/>
            <person name="Rieseberg L."/>
            <person name="Michelmore R."/>
            <person name="Lanteri S."/>
        </authorList>
    </citation>
    <scope>NUCLEOTIDE SEQUENCE [LARGE SCALE GENOMIC DNA]</scope>
    <source>
        <strain evidence="4">2C</strain>
    </source>
</reference>
<sequence length="1580" mass="179848">MKEMMKQKMMNRFHKRNSSSSSSVDFKPGERLDFKFSSLQALQVPTGWDKLSLSLISIETDKTVSKTGKASVCNGNCRWTETLSESIWVSHDDASKELQQCLYKLLISKGSTRSSILGEVTVNLSSYLSSETSLPVALPLKKCDHGTILQVAIQCLTPRANLRWRDTNSLTEDVNSDYSDLDNMSDAPDGKSTRSVGSSKSNSNLDTSHARGLGSREASLPTVRSHHSFDSMEYSFGGESSRSNLSEGAIDLIGRPESTGSQNSTLYTSVNVYGSPRSNHSPFSPGSGKNILNRRQDSGKISHNVPASPLRTFGSSEFVMDAEATTPEELRAEARKWERNARKLVVDLDLSRKVTNDQTKNLENATMELSTLQTECNDLKHEIKHLKALLSESAMKERDADYLKSQVQDKNDIQAEMEEEIKFQKDLNNTLALQLEKTQESHLALVSVLQELEETIEKQRLEIKSLAASERPAGDLGMKLRCEHEDSGEEYTTEQMLAKKIKVNCDSDYENGHVEDPETDLLTQVELKEGWKLELELQKFQESQKKLESTILYLEKTLEEKNREIELGRNLKMQNLLNSELEWKEKLSLKDKDIFNLEAKLSQALAAPILKETESQAIENPELVEEVKSLKAKVLELERDCNELTEENLDLLYKLKELSKDLSTSGTSISFLLGERPSTESPSIEDAKVGKLECRTWQIKEEAKKMKPDEIASGDLQIRCKDLESKCLELEVQMQVFKNRACYLDSELVKYQEKAGEQETEIAALNQLLKQQQEEQNAILYSSYILECSDSFNQEEQAAVVLDNVIKLNKSLENFCVIEDNIQSGEEEIKLTSKDPSHVKIEVDDSLKDKESTLEILIKELQSRVKDMDEELLAKTSETEGLKSDCLVKEEELQSQKYRQRDVEARLSDLQIVNNQLEESFKLMQREVDDTKDSHISGNKILEKKLLELESRNQELELHLAELEEDNLHLSGRISGLEPQLRYLTDARESSRLKAEHSESQVVDLQAEIRRLEKEVETTKFDMRQKVQDMQKRWLETQEECEYLKKANPKLEATTENLMDECSSLQKSNSELRQQRLELHTRCTVLEAELRKSQDNFLKLSKNLEDLEEKLSSMLHGIASKEKMLDAELDGLHLLFKEHTEKHVTAESLLNQMYSEKVAEVENLQGKLEHLSTQISATHDERDGMAKEAILEMHVLRADKDKLDNAIADVEGKLRSSEKKLDTIQVEYEKRILALTDELATSKQNHGVLVANHEKLMELLENTRSGEEKLKNTVSELAANLKSCEYERAQFTEENSSLKVQLQKIPVLQDEILALKNSLNDVKYENERLEASLQMISGDYQQLKEEKASLLQKASSMQKAVIELEDHKQNKIALEEKLLRLQGDLTAREALGAQDAELKTELGRLKRSNSQLQWKINRLQEEKDEYIKTKQALEEQKEGLKPEENEFATKNMAPFESDSTSSLHEDIKLAEDVEAGTVDEPSRIKSLEIALAEALEANEMYKVQLKSFLSEGKARESDMPVELEIEHKTIKHEDSSLEAELNELQERYLNMSLKYAEVEAQREELVLKLKAVGPGRSWFS</sequence>
<feature type="coiled-coil region" evidence="1">
    <location>
        <begin position="355"/>
        <end position="389"/>
    </location>
</feature>
<dbReference type="PROSITE" id="PS51840">
    <property type="entry name" value="C2_NT"/>
    <property type="match status" value="1"/>
</dbReference>
<dbReference type="STRING" id="59895.A0A103Y9I4"/>
<feature type="domain" description="C2 NT-type" evidence="3">
    <location>
        <begin position="22"/>
        <end position="157"/>
    </location>
</feature>
<feature type="coiled-coil region" evidence="1">
    <location>
        <begin position="720"/>
        <end position="775"/>
    </location>
</feature>